<evidence type="ECO:0000313" key="5">
    <source>
        <dbReference type="EMBL" id="NOU73103.1"/>
    </source>
</evidence>
<feature type="transmembrane region" description="Helical" evidence="4">
    <location>
        <begin position="370"/>
        <end position="389"/>
    </location>
</feature>
<gene>
    <name evidence="5" type="ORF">GC098_17040</name>
</gene>
<organism evidence="5 6">
    <name type="scientific">Paenibacillus phytorum</name>
    <dbReference type="NCBI Taxonomy" id="2654977"/>
    <lineage>
        <taxon>Bacteria</taxon>
        <taxon>Bacillati</taxon>
        <taxon>Bacillota</taxon>
        <taxon>Bacilli</taxon>
        <taxon>Bacillales</taxon>
        <taxon>Paenibacillaceae</taxon>
        <taxon>Paenibacillus</taxon>
    </lineage>
</organism>
<evidence type="ECO:0000256" key="3">
    <source>
        <dbReference type="SAM" id="MobiDB-lite"/>
    </source>
</evidence>
<reference evidence="5 6" key="1">
    <citation type="submission" date="2019-10" db="EMBL/GenBank/DDBJ databases">
        <title>Description of Paenibacillus terrestris sp. nov.</title>
        <authorList>
            <person name="Carlier A."/>
            <person name="Qi S."/>
        </authorList>
    </citation>
    <scope>NUCLEOTIDE SEQUENCE [LARGE SCALE GENOMIC DNA]</scope>
    <source>
        <strain evidence="5 6">LMG 31458</strain>
    </source>
</reference>
<dbReference type="EMBL" id="WHOA01000116">
    <property type="protein sequence ID" value="NOU73103.1"/>
    <property type="molecule type" value="Genomic_DNA"/>
</dbReference>
<comment type="caution">
    <text evidence="5">The sequence shown here is derived from an EMBL/GenBank/DDBJ whole genome shotgun (WGS) entry which is preliminary data.</text>
</comment>
<dbReference type="PANTHER" id="PTHR22550">
    <property type="entry name" value="SPORE GERMINATION PROTEIN"/>
    <property type="match status" value="1"/>
</dbReference>
<feature type="compositionally biased region" description="Basic and acidic residues" evidence="3">
    <location>
        <begin position="496"/>
        <end position="508"/>
    </location>
</feature>
<feature type="region of interest" description="Disordered" evidence="3">
    <location>
        <begin position="479"/>
        <end position="508"/>
    </location>
</feature>
<keyword evidence="4" id="KW-1133">Transmembrane helix</keyword>
<feature type="transmembrane region" description="Helical" evidence="4">
    <location>
        <begin position="276"/>
        <end position="295"/>
    </location>
</feature>
<dbReference type="PANTHER" id="PTHR22550:SF5">
    <property type="entry name" value="LEUCINE ZIPPER PROTEIN 4"/>
    <property type="match status" value="1"/>
</dbReference>
<protein>
    <submittedName>
        <fullName evidence="5">Spore germination protein</fullName>
    </submittedName>
</protein>
<evidence type="ECO:0000313" key="6">
    <source>
        <dbReference type="Proteomes" id="UP000616779"/>
    </source>
</evidence>
<dbReference type="PIRSF" id="PIRSF005690">
    <property type="entry name" value="GerBA"/>
    <property type="match status" value="1"/>
</dbReference>
<dbReference type="InterPro" id="IPR004995">
    <property type="entry name" value="Spore_Ger"/>
</dbReference>
<sequence length="508" mass="56774">MNQSTPATDLIDTKQLQTDINVHFDYDPDLVFVQIHLTLVAYISGLVDAKRIEREIIQPLTQQAAITNSTGIFTPEVMETDIFEAMIQGLLSGFVMIAEQGRQKVMLANQASMPHRNIEQLETESVVRGPREGFTEMLETNIALLRRRLKTDKLRMKTWQIGTLSQTEVRLVYLDGIAEENIVKEVVKRIGAIRIDAVLESNYIEEMIRDHPFSLFPTMEYTERPDVVAGALLEGKVSIFTNNTPFVLIAPFTFWSAFQSSEDYYLTFTSATFIRFIRAISIMLALLLPSLYVAITTFHPEMLPTNLLLSVAGAREASPFPALVEALIMEITFEALREAILRLPRIMGQTVSIVGGLVIGQAVVQAGIVSTPMVIVVSVTGIASFMIPRYNMTFSIRIMRLLLLILAGTLGFIGILLGLFALAIYLTGVRSIGVPYLTPVAPLSVIGLKDFLVRLPHWLLSRDPGQTEFKNKVRLPKNQRLAREPFDTFPPSLRPNKSEPPNEGKIPE</sequence>
<dbReference type="Pfam" id="PF03323">
    <property type="entry name" value="GerA"/>
    <property type="match status" value="1"/>
</dbReference>
<evidence type="ECO:0000256" key="4">
    <source>
        <dbReference type="SAM" id="Phobius"/>
    </source>
</evidence>
<evidence type="ECO:0000256" key="1">
    <source>
        <dbReference type="ARBA" id="ARBA00005278"/>
    </source>
</evidence>
<dbReference type="InterPro" id="IPR050768">
    <property type="entry name" value="UPF0353/GerABKA_families"/>
</dbReference>
<feature type="transmembrane region" description="Helical" evidence="4">
    <location>
        <begin position="401"/>
        <end position="426"/>
    </location>
</feature>
<comment type="similarity">
    <text evidence="1">Belongs to the GerABKA family.</text>
</comment>
<dbReference type="RefSeq" id="WP_171644383.1">
    <property type="nucleotide sequence ID" value="NZ_WHOA01000116.1"/>
</dbReference>
<keyword evidence="6" id="KW-1185">Reference proteome</keyword>
<evidence type="ECO:0000256" key="2">
    <source>
        <dbReference type="ARBA" id="ARBA00023136"/>
    </source>
</evidence>
<name>A0ABX1XZ88_9BACL</name>
<keyword evidence="4" id="KW-0812">Transmembrane</keyword>
<dbReference type="Proteomes" id="UP000616779">
    <property type="component" value="Unassembled WGS sequence"/>
</dbReference>
<accession>A0ABX1XZ88</accession>
<keyword evidence="2 4" id="KW-0472">Membrane</keyword>
<proteinExistence type="inferred from homology"/>